<evidence type="ECO:0000256" key="1">
    <source>
        <dbReference type="ARBA" id="ARBA00010114"/>
    </source>
</evidence>
<feature type="domain" description="Schlafen AlbA-2" evidence="4">
    <location>
        <begin position="210"/>
        <end position="326"/>
    </location>
</feature>
<dbReference type="InterPro" id="IPR027417">
    <property type="entry name" value="P-loop_NTPase"/>
</dbReference>
<name>A0A091IIC9_CALAN</name>
<dbReference type="Gene3D" id="3.40.50.300">
    <property type="entry name" value="P-loop containing nucleotide triphosphate hydrolases"/>
    <property type="match status" value="1"/>
</dbReference>
<dbReference type="AlphaFoldDB" id="A0A091IIC9"/>
<sequence length="904" mass="101903">LQTDYPDTVIDIGEIVLGGRNRKKTSEIQKMQQKKLAQAACALLNSGGGIVRMESKTAGYSLQEHGIGLDIEQSLRDCISGSETSEYFTWMQQQSHLLLFVKTWSCGDAEQKTAGTKPRICSLSTGLSCRSFTSVESMTASEFLRWKESRANAKPCNEDGPSPKEALLNVDEGARDSPKNTEERNIRDAAARFLKTRYELTAGEVLDFTESTHVEFKNFSTKNILVYIRKNLPKYISAFANTKGGYLFIGVDDDGIVTGTPEEVGKEALVKTVADTIGSMAVYHFCSSQAGVQYKTYILNVSDDSRDFQSFVCAVQVERFCCAVFHDNPESWEVTGGRVERMSVRRWTELMTAADPDLSNLADKFTNELSLANGPPLIRPVYSNAGLQPVSELQECLYPVGSNEIIWKPEAICTDLFSEYPGLKDLMKKQIHPLSKGILIFSRSWAVDIGLWEKQGVVCDALLVAENTFPVLYTVLKDPSSAESESLRETAYKLKQALVNDGGYASKLCVILKILHLNGPEDQMEVAEVDVPQQANPLDYSSVYPKDYVLTSRDVSDFLRALVIVVLRFKSFLSDSLGCEIFSLLTLKQYELLSKNLHKVKELFVIGLPGTGKTIMALKIVEKIRNIFHCSAQEVLYICENKPLKNFVGNSICQSVTRAAFLGRNFPEVKHIVVDEAQNFRSEENWHGRAQELVRKNNGIFWIFMDFFQTTHPYDCGLDFSELYPQEWLTKVVRNAKNICKFMFDRMEEILKERKILMPYGVLEELFKEAECAHSFLGYYKIKRNMETSEMVTYVTEECCAYFKQGYSARDIAVLCSTGPAADMFRLDLEPELKRQVRKCKVRLSLGTAVDVSENVIVIDSIRRFSGLERRIVFCIHPNPAQQEISLNLLLCAASRAQTKFHLL</sequence>
<dbReference type="STRING" id="9244.A0A091IIC9"/>
<protein>
    <submittedName>
        <fullName evidence="8">Schlafen family member 11</fullName>
    </submittedName>
</protein>
<dbReference type="InterPro" id="IPR038461">
    <property type="entry name" value="Schlafen_AlbA_2_dom_sf"/>
</dbReference>
<dbReference type="Pfam" id="PF21026">
    <property type="entry name" value="SLFN_GTPase-like"/>
    <property type="match status" value="1"/>
</dbReference>
<feature type="domain" description="UvrD-like helicase C-terminal" evidence="6">
    <location>
        <begin position="858"/>
        <end position="903"/>
    </location>
</feature>
<comment type="similarity">
    <text evidence="1">Belongs to the Schlafen family. Subgroup III subfamily.</text>
</comment>
<dbReference type="PANTHER" id="PTHR12155:SF30">
    <property type="entry name" value="PROTEIN SLFN14"/>
    <property type="match status" value="1"/>
</dbReference>
<feature type="non-terminal residue" evidence="8">
    <location>
        <position position="904"/>
    </location>
</feature>
<keyword evidence="9" id="KW-1185">Reference proteome</keyword>
<dbReference type="GO" id="GO:0005524">
    <property type="term" value="F:ATP binding"/>
    <property type="evidence" value="ECO:0007669"/>
    <property type="project" value="UniProtKB-KW"/>
</dbReference>
<evidence type="ECO:0000259" key="5">
    <source>
        <dbReference type="Pfam" id="PF09848"/>
    </source>
</evidence>
<feature type="domain" description="Schlafen GTPase-like" evidence="7">
    <location>
        <begin position="403"/>
        <end position="549"/>
    </location>
</feature>
<dbReference type="InterPro" id="IPR048729">
    <property type="entry name" value="SLFN_GTPase-like"/>
</dbReference>
<proteinExistence type="inferred from homology"/>
<feature type="domain" description="Schlafen group 3-like DNA/RNA helicase" evidence="5">
    <location>
        <begin position="603"/>
        <end position="715"/>
    </location>
</feature>
<reference evidence="8 9" key="1">
    <citation type="submission" date="2014-04" db="EMBL/GenBank/DDBJ databases">
        <title>Genome evolution of avian class.</title>
        <authorList>
            <person name="Zhang G."/>
            <person name="Li C."/>
        </authorList>
    </citation>
    <scope>NUCLEOTIDE SEQUENCE [LARGE SCALE GENOMIC DNA]</scope>
    <source>
        <strain evidence="8">BGI_N300</strain>
    </source>
</reference>
<dbReference type="InterPro" id="IPR029684">
    <property type="entry name" value="Schlafen"/>
</dbReference>
<dbReference type="Pfam" id="PF09848">
    <property type="entry name" value="SLFN-g3_helicase"/>
    <property type="match status" value="1"/>
</dbReference>
<evidence type="ECO:0000256" key="2">
    <source>
        <dbReference type="ARBA" id="ARBA00022741"/>
    </source>
</evidence>
<organism evidence="8 9">
    <name type="scientific">Calypte anna</name>
    <name type="common">Anna's hummingbird</name>
    <name type="synonym">Archilochus anna</name>
    <dbReference type="NCBI Taxonomy" id="9244"/>
    <lineage>
        <taxon>Eukaryota</taxon>
        <taxon>Metazoa</taxon>
        <taxon>Chordata</taxon>
        <taxon>Craniata</taxon>
        <taxon>Vertebrata</taxon>
        <taxon>Euteleostomi</taxon>
        <taxon>Archelosauria</taxon>
        <taxon>Archosauria</taxon>
        <taxon>Dinosauria</taxon>
        <taxon>Saurischia</taxon>
        <taxon>Theropoda</taxon>
        <taxon>Coelurosauria</taxon>
        <taxon>Aves</taxon>
        <taxon>Neognathae</taxon>
        <taxon>Neoaves</taxon>
        <taxon>Strisores</taxon>
        <taxon>Apodiformes</taxon>
        <taxon>Trochilidae</taxon>
        <taxon>Calypte</taxon>
    </lineage>
</organism>
<evidence type="ECO:0000256" key="3">
    <source>
        <dbReference type="ARBA" id="ARBA00022840"/>
    </source>
</evidence>
<dbReference type="InterPro" id="IPR018647">
    <property type="entry name" value="SLFN_3-like_DNA/RNA_helicase"/>
</dbReference>
<accession>A0A091IIC9</accession>
<evidence type="ECO:0000259" key="6">
    <source>
        <dbReference type="Pfam" id="PF13538"/>
    </source>
</evidence>
<dbReference type="InterPro" id="IPR027785">
    <property type="entry name" value="UvrD-like_helicase_C"/>
</dbReference>
<dbReference type="PANTHER" id="PTHR12155">
    <property type="entry name" value="SCHLAFEN"/>
    <property type="match status" value="1"/>
</dbReference>
<dbReference type="InterPro" id="IPR007421">
    <property type="entry name" value="Schlafen_AlbA_2_dom"/>
</dbReference>
<evidence type="ECO:0000313" key="9">
    <source>
        <dbReference type="Proteomes" id="UP000054308"/>
    </source>
</evidence>
<dbReference type="EMBL" id="KL218618">
    <property type="protein sequence ID" value="KFP07125.1"/>
    <property type="molecule type" value="Genomic_DNA"/>
</dbReference>
<dbReference type="Proteomes" id="UP000054308">
    <property type="component" value="Unassembled WGS sequence"/>
</dbReference>
<evidence type="ECO:0000259" key="7">
    <source>
        <dbReference type="Pfam" id="PF21026"/>
    </source>
</evidence>
<gene>
    <name evidence="8" type="ORF">N300_07253</name>
</gene>
<evidence type="ECO:0000313" key="8">
    <source>
        <dbReference type="EMBL" id="KFP07125.1"/>
    </source>
</evidence>
<keyword evidence="3" id="KW-0067">ATP-binding</keyword>
<feature type="non-terminal residue" evidence="8">
    <location>
        <position position="1"/>
    </location>
</feature>
<evidence type="ECO:0000259" key="4">
    <source>
        <dbReference type="Pfam" id="PF04326"/>
    </source>
</evidence>
<keyword evidence="2" id="KW-0547">Nucleotide-binding</keyword>
<dbReference type="SUPFAM" id="SSF52540">
    <property type="entry name" value="P-loop containing nucleoside triphosphate hydrolases"/>
    <property type="match status" value="1"/>
</dbReference>
<dbReference type="Gene3D" id="3.30.950.30">
    <property type="entry name" value="Schlafen, AAA domain"/>
    <property type="match status" value="1"/>
</dbReference>
<dbReference type="Pfam" id="PF13538">
    <property type="entry name" value="UvrD_C_2"/>
    <property type="match status" value="1"/>
</dbReference>
<dbReference type="Pfam" id="PF04326">
    <property type="entry name" value="SLFN_AlbA_2"/>
    <property type="match status" value="1"/>
</dbReference>